<accession>A0A9P6H6F3</accession>
<gene>
    <name evidence="2" type="ORF">BJ322DRAFT_443325</name>
</gene>
<feature type="region of interest" description="Disordered" evidence="1">
    <location>
        <begin position="64"/>
        <end position="85"/>
    </location>
</feature>
<sequence>MSKTGSKYIRIPDRCSADSRTRSVFSTLGRVPCSTFTSVSTEKATPGFIRSPQHYLLRRREDVQAGGTHHLSRPSLVPREGEKKRGMVLEERSRPKLTCGCGRGPTARNFVRNASVCSAAPINSRKAKNGPWIQLVRTGLSGPRFVCDFLVPSCTSNCQQAISEDSARKDETLASPYSSPLDGIIYGGNPLTFSISQASTRSQSNIEHL</sequence>
<evidence type="ECO:0000313" key="3">
    <source>
        <dbReference type="Proteomes" id="UP000736335"/>
    </source>
</evidence>
<dbReference type="AlphaFoldDB" id="A0A9P6H6F3"/>
<organism evidence="2 3">
    <name type="scientific">Thelephora terrestris</name>
    <dbReference type="NCBI Taxonomy" id="56493"/>
    <lineage>
        <taxon>Eukaryota</taxon>
        <taxon>Fungi</taxon>
        <taxon>Dikarya</taxon>
        <taxon>Basidiomycota</taxon>
        <taxon>Agaricomycotina</taxon>
        <taxon>Agaricomycetes</taxon>
        <taxon>Thelephorales</taxon>
        <taxon>Thelephoraceae</taxon>
        <taxon>Thelephora</taxon>
    </lineage>
</organism>
<evidence type="ECO:0000313" key="2">
    <source>
        <dbReference type="EMBL" id="KAF9779156.1"/>
    </source>
</evidence>
<reference evidence="2" key="1">
    <citation type="journal article" date="2020" name="Nat. Commun.">
        <title>Large-scale genome sequencing of mycorrhizal fungi provides insights into the early evolution of symbiotic traits.</title>
        <authorList>
            <person name="Miyauchi S."/>
            <person name="Kiss E."/>
            <person name="Kuo A."/>
            <person name="Drula E."/>
            <person name="Kohler A."/>
            <person name="Sanchez-Garcia M."/>
            <person name="Morin E."/>
            <person name="Andreopoulos B."/>
            <person name="Barry K.W."/>
            <person name="Bonito G."/>
            <person name="Buee M."/>
            <person name="Carver A."/>
            <person name="Chen C."/>
            <person name="Cichocki N."/>
            <person name="Clum A."/>
            <person name="Culley D."/>
            <person name="Crous P.W."/>
            <person name="Fauchery L."/>
            <person name="Girlanda M."/>
            <person name="Hayes R.D."/>
            <person name="Keri Z."/>
            <person name="LaButti K."/>
            <person name="Lipzen A."/>
            <person name="Lombard V."/>
            <person name="Magnuson J."/>
            <person name="Maillard F."/>
            <person name="Murat C."/>
            <person name="Nolan M."/>
            <person name="Ohm R.A."/>
            <person name="Pangilinan J."/>
            <person name="Pereira M.F."/>
            <person name="Perotto S."/>
            <person name="Peter M."/>
            <person name="Pfister S."/>
            <person name="Riley R."/>
            <person name="Sitrit Y."/>
            <person name="Stielow J.B."/>
            <person name="Szollosi G."/>
            <person name="Zifcakova L."/>
            <person name="Stursova M."/>
            <person name="Spatafora J.W."/>
            <person name="Tedersoo L."/>
            <person name="Vaario L.M."/>
            <person name="Yamada A."/>
            <person name="Yan M."/>
            <person name="Wang P."/>
            <person name="Xu J."/>
            <person name="Bruns T."/>
            <person name="Baldrian P."/>
            <person name="Vilgalys R."/>
            <person name="Dunand C."/>
            <person name="Henrissat B."/>
            <person name="Grigoriev I.V."/>
            <person name="Hibbett D."/>
            <person name="Nagy L.G."/>
            <person name="Martin F.M."/>
        </authorList>
    </citation>
    <scope>NUCLEOTIDE SEQUENCE</scope>
    <source>
        <strain evidence="2">UH-Tt-Lm1</strain>
    </source>
</reference>
<name>A0A9P6H6F3_9AGAM</name>
<evidence type="ECO:0000256" key="1">
    <source>
        <dbReference type="SAM" id="MobiDB-lite"/>
    </source>
</evidence>
<reference evidence="2" key="2">
    <citation type="submission" date="2020-11" db="EMBL/GenBank/DDBJ databases">
        <authorList>
            <consortium name="DOE Joint Genome Institute"/>
            <person name="Kuo A."/>
            <person name="Miyauchi S."/>
            <person name="Kiss E."/>
            <person name="Drula E."/>
            <person name="Kohler A."/>
            <person name="Sanchez-Garcia M."/>
            <person name="Andreopoulos B."/>
            <person name="Barry K.W."/>
            <person name="Bonito G."/>
            <person name="Buee M."/>
            <person name="Carver A."/>
            <person name="Chen C."/>
            <person name="Cichocki N."/>
            <person name="Clum A."/>
            <person name="Culley D."/>
            <person name="Crous P.W."/>
            <person name="Fauchery L."/>
            <person name="Girlanda M."/>
            <person name="Hayes R."/>
            <person name="Keri Z."/>
            <person name="Labutti K."/>
            <person name="Lipzen A."/>
            <person name="Lombard V."/>
            <person name="Magnuson J."/>
            <person name="Maillard F."/>
            <person name="Morin E."/>
            <person name="Murat C."/>
            <person name="Nolan M."/>
            <person name="Ohm R."/>
            <person name="Pangilinan J."/>
            <person name="Pereira M."/>
            <person name="Perotto S."/>
            <person name="Peter M."/>
            <person name="Riley R."/>
            <person name="Sitrit Y."/>
            <person name="Stielow B."/>
            <person name="Szollosi G."/>
            <person name="Zifcakova L."/>
            <person name="Stursova M."/>
            <person name="Spatafora J.W."/>
            <person name="Tedersoo L."/>
            <person name="Vaario L.-M."/>
            <person name="Yamada A."/>
            <person name="Yan M."/>
            <person name="Wang P."/>
            <person name="Xu J."/>
            <person name="Bruns T."/>
            <person name="Baldrian P."/>
            <person name="Vilgalys R."/>
            <person name="Henrissat B."/>
            <person name="Grigoriev I.V."/>
            <person name="Hibbett D."/>
            <person name="Nagy L.G."/>
            <person name="Martin F.M."/>
        </authorList>
    </citation>
    <scope>NUCLEOTIDE SEQUENCE</scope>
    <source>
        <strain evidence="2">UH-Tt-Lm1</strain>
    </source>
</reference>
<protein>
    <submittedName>
        <fullName evidence="2">Uncharacterized protein</fullName>
    </submittedName>
</protein>
<proteinExistence type="predicted"/>
<dbReference type="EMBL" id="WIUZ02000020">
    <property type="protein sequence ID" value="KAF9779156.1"/>
    <property type="molecule type" value="Genomic_DNA"/>
</dbReference>
<keyword evidence="3" id="KW-1185">Reference proteome</keyword>
<dbReference type="Proteomes" id="UP000736335">
    <property type="component" value="Unassembled WGS sequence"/>
</dbReference>
<comment type="caution">
    <text evidence="2">The sequence shown here is derived from an EMBL/GenBank/DDBJ whole genome shotgun (WGS) entry which is preliminary data.</text>
</comment>